<reference evidence="1 2" key="1">
    <citation type="submission" date="2019-11" db="EMBL/GenBank/DDBJ databases">
        <title>Streptomyces typhae sp. nov., a novel endophytic actinomycete isolated from the root of cattail pollen (Typha angustifolia L.).</title>
        <authorList>
            <person name="Peng C."/>
        </authorList>
    </citation>
    <scope>NUCLEOTIDE SEQUENCE [LARGE SCALE GENOMIC DNA]</scope>
    <source>
        <strain evidence="2">p1417</strain>
    </source>
</reference>
<dbReference type="Proteomes" id="UP000483802">
    <property type="component" value="Unassembled WGS sequence"/>
</dbReference>
<dbReference type="RefSeq" id="WP_157167055.1">
    <property type="nucleotide sequence ID" value="NZ_WPNZ01000012.1"/>
</dbReference>
<sequence length="246" mass="24683">MARALFGGSAADVAETVTGARVPGAAGAVWDGPGPDALQVTDLLDPTGIPLQALAANADGMVEAFYGPEGAERLYVDFGAGRVALVPVDIGDRLKAHMADAEAHNVGDRYLDRTTGGEITGPLTVRGMVSADGLSLPGQASRFSRGAVVTSPAGAVTYVICALQKGAQVVGVAAYRSGGSGATINAVRNGMDLLPTDLSLSTEAVWVAAPSVQNGVAVAGDSLAVTVRSVSGAPAYVSFEIFLQGA</sequence>
<accession>A0A6L6X1A6</accession>
<name>A0A6L6X1A6_9ACTN</name>
<evidence type="ECO:0000313" key="1">
    <source>
        <dbReference type="EMBL" id="MVO87429.1"/>
    </source>
</evidence>
<keyword evidence="2" id="KW-1185">Reference proteome</keyword>
<comment type="caution">
    <text evidence="1">The sequence shown here is derived from an EMBL/GenBank/DDBJ whole genome shotgun (WGS) entry which is preliminary data.</text>
</comment>
<gene>
    <name evidence="1" type="ORF">GPA10_22360</name>
</gene>
<dbReference type="AlphaFoldDB" id="A0A6L6X1A6"/>
<protein>
    <submittedName>
        <fullName evidence="1">Uncharacterized protein</fullName>
    </submittedName>
</protein>
<organism evidence="1 2">
    <name type="scientific">Streptomyces typhae</name>
    <dbReference type="NCBI Taxonomy" id="2681492"/>
    <lineage>
        <taxon>Bacteria</taxon>
        <taxon>Bacillati</taxon>
        <taxon>Actinomycetota</taxon>
        <taxon>Actinomycetes</taxon>
        <taxon>Kitasatosporales</taxon>
        <taxon>Streptomycetaceae</taxon>
        <taxon>Streptomyces</taxon>
    </lineage>
</organism>
<dbReference type="EMBL" id="WPNZ01000012">
    <property type="protein sequence ID" value="MVO87429.1"/>
    <property type="molecule type" value="Genomic_DNA"/>
</dbReference>
<evidence type="ECO:0000313" key="2">
    <source>
        <dbReference type="Proteomes" id="UP000483802"/>
    </source>
</evidence>
<proteinExistence type="predicted"/>